<proteinExistence type="predicted"/>
<organism evidence="2 3">
    <name type="scientific">Candidatus Bilophila faecipullorum</name>
    <dbReference type="NCBI Taxonomy" id="2838482"/>
    <lineage>
        <taxon>Bacteria</taxon>
        <taxon>Pseudomonadati</taxon>
        <taxon>Thermodesulfobacteriota</taxon>
        <taxon>Desulfovibrionia</taxon>
        <taxon>Desulfovibrionales</taxon>
        <taxon>Desulfovibrionaceae</taxon>
        <taxon>Bilophila</taxon>
    </lineage>
</organism>
<feature type="compositionally biased region" description="Acidic residues" evidence="1">
    <location>
        <begin position="203"/>
        <end position="216"/>
    </location>
</feature>
<dbReference type="SUPFAM" id="SSF48452">
    <property type="entry name" value="TPR-like"/>
    <property type="match status" value="1"/>
</dbReference>
<dbReference type="InterPro" id="IPR011990">
    <property type="entry name" value="TPR-like_helical_dom_sf"/>
</dbReference>
<accession>A0A9D1QYF7</accession>
<reference evidence="2" key="1">
    <citation type="journal article" date="2021" name="PeerJ">
        <title>Extensive microbial diversity within the chicken gut microbiome revealed by metagenomics and culture.</title>
        <authorList>
            <person name="Gilroy R."/>
            <person name="Ravi A."/>
            <person name="Getino M."/>
            <person name="Pursley I."/>
            <person name="Horton D.L."/>
            <person name="Alikhan N.F."/>
            <person name="Baker D."/>
            <person name="Gharbi K."/>
            <person name="Hall N."/>
            <person name="Watson M."/>
            <person name="Adriaenssens E.M."/>
            <person name="Foster-Nyarko E."/>
            <person name="Jarju S."/>
            <person name="Secka A."/>
            <person name="Antonio M."/>
            <person name="Oren A."/>
            <person name="Chaudhuri R.R."/>
            <person name="La Ragione R."/>
            <person name="Hildebrand F."/>
            <person name="Pallen M.J."/>
        </authorList>
    </citation>
    <scope>NUCLEOTIDE SEQUENCE</scope>
    <source>
        <strain evidence="2">ChiSxjej5B17-1746</strain>
    </source>
</reference>
<name>A0A9D1QYF7_9BACT</name>
<evidence type="ECO:0000313" key="2">
    <source>
        <dbReference type="EMBL" id="HIW77944.1"/>
    </source>
</evidence>
<comment type="caution">
    <text evidence="2">The sequence shown here is derived from an EMBL/GenBank/DDBJ whole genome shotgun (WGS) entry which is preliminary data.</text>
</comment>
<dbReference type="EMBL" id="DXGI01000083">
    <property type="protein sequence ID" value="HIW77944.1"/>
    <property type="molecule type" value="Genomic_DNA"/>
</dbReference>
<evidence type="ECO:0000313" key="3">
    <source>
        <dbReference type="Proteomes" id="UP000824264"/>
    </source>
</evidence>
<dbReference type="AlphaFoldDB" id="A0A9D1QYF7"/>
<reference evidence="2" key="2">
    <citation type="submission" date="2021-04" db="EMBL/GenBank/DDBJ databases">
        <authorList>
            <person name="Gilroy R."/>
        </authorList>
    </citation>
    <scope>NUCLEOTIDE SEQUENCE</scope>
    <source>
        <strain evidence="2">ChiSxjej5B17-1746</strain>
    </source>
</reference>
<evidence type="ECO:0000256" key="1">
    <source>
        <dbReference type="SAM" id="MobiDB-lite"/>
    </source>
</evidence>
<gene>
    <name evidence="2" type="ORF">H9874_02205</name>
</gene>
<dbReference type="Proteomes" id="UP000824264">
    <property type="component" value="Unassembled WGS sequence"/>
</dbReference>
<feature type="region of interest" description="Disordered" evidence="1">
    <location>
        <begin position="137"/>
        <end position="169"/>
    </location>
</feature>
<sequence>MMEKIEWYQEVLKLDPDSKVFFPLAKLLRESQQPEKAIDVLRAGLERASVYLEARLLLIQLLFESSRKEECAAELSAVTASLEAYPAFWEVWAENVAPRNRDLALAIRLMASTIRHPERSLSLILESGLGILEDVRRTFSGTQPPPPSVSAEGETYSSSVEEDAPSLPIPDILPCGAVRERAGDDGLAALARPEAEETFPPCADEEPTEETSEEAEPTLRTRSMADVLAEQGDVAGALEIYQELEAAAPTPEEARELHDSVVTLASRIARNGGEGAENPGEDGTGPFFVDRGEPRHLMALLESLADRLEARARA</sequence>
<protein>
    <submittedName>
        <fullName evidence="2">Tetratricopeptide repeat protein</fullName>
    </submittedName>
</protein>
<feature type="region of interest" description="Disordered" evidence="1">
    <location>
        <begin position="270"/>
        <end position="291"/>
    </location>
</feature>
<dbReference type="Gene3D" id="1.25.40.10">
    <property type="entry name" value="Tetratricopeptide repeat domain"/>
    <property type="match status" value="1"/>
</dbReference>
<feature type="region of interest" description="Disordered" evidence="1">
    <location>
        <begin position="192"/>
        <end position="218"/>
    </location>
</feature>